<keyword evidence="4 6" id="KW-1133">Transmembrane helix</keyword>
<dbReference type="NCBIfam" id="TIGR02228">
    <property type="entry name" value="sigpep_I_arch"/>
    <property type="match status" value="1"/>
</dbReference>
<dbReference type="HOGENOM" id="CLU_139550_0_0_2"/>
<dbReference type="InterPro" id="IPR001733">
    <property type="entry name" value="Peptidase_S26B"/>
</dbReference>
<dbReference type="GO" id="GO:0009003">
    <property type="term" value="F:signal peptidase activity"/>
    <property type="evidence" value="ECO:0007669"/>
    <property type="project" value="UniProtKB-EC"/>
</dbReference>
<keyword evidence="5 6" id="KW-0472">Membrane</keyword>
<dbReference type="InterPro" id="IPR036286">
    <property type="entry name" value="LexA/Signal_pep-like_sf"/>
</dbReference>
<dbReference type="InterPro" id="IPR015927">
    <property type="entry name" value="Peptidase_S24_S26A/B/C"/>
</dbReference>
<keyword evidence="8" id="KW-0378">Hydrolase</keyword>
<comment type="subcellular location">
    <subcellularLocation>
        <location evidence="1">Membrane</location>
    </subcellularLocation>
</comment>
<dbReference type="Gene3D" id="2.10.109.10">
    <property type="entry name" value="Umud Fragment, subunit A"/>
    <property type="match status" value="1"/>
</dbReference>
<dbReference type="GO" id="GO:0006465">
    <property type="term" value="P:signal peptide processing"/>
    <property type="evidence" value="ECO:0007669"/>
    <property type="project" value="InterPro"/>
</dbReference>
<evidence type="ECO:0000256" key="4">
    <source>
        <dbReference type="ARBA" id="ARBA00022989"/>
    </source>
</evidence>
<dbReference type="CDD" id="cd06462">
    <property type="entry name" value="Peptidase_S24_S26"/>
    <property type="match status" value="1"/>
</dbReference>
<accession>A0A0E3WYN9</accession>
<reference evidence="8" key="1">
    <citation type="submission" date="2014-07" db="EMBL/GenBank/DDBJ databases">
        <title>Methanogenic archaea and the global carbon cycle.</title>
        <authorList>
            <person name="Henriksen J.R."/>
            <person name="Luke J."/>
            <person name="Reinhart S."/>
            <person name="Benedict M.N."/>
            <person name="Youngblut N.D."/>
            <person name="Metcalf M.E."/>
            <person name="Whitaker R.J."/>
            <person name="Metcalf W.W."/>
        </authorList>
    </citation>
    <scope>NUCLEOTIDE SEQUENCE [LARGE SCALE GENOMIC DNA]</scope>
    <source>
        <strain evidence="8">3</strain>
    </source>
</reference>
<gene>
    <name evidence="8" type="ORF">MSBR3_2106</name>
</gene>
<dbReference type="PATRIC" id="fig|1434107.4.peg.2688"/>
<evidence type="ECO:0000256" key="1">
    <source>
        <dbReference type="ARBA" id="ARBA00004370"/>
    </source>
</evidence>
<keyword evidence="9" id="KW-1185">Reference proteome</keyword>
<dbReference type="RefSeq" id="WP_080942284.1">
    <property type="nucleotide sequence ID" value="NZ_CP009517.1"/>
</dbReference>
<organism evidence="8 9">
    <name type="scientific">Methanosarcina barkeri 3</name>
    <dbReference type="NCBI Taxonomy" id="1434107"/>
    <lineage>
        <taxon>Archaea</taxon>
        <taxon>Methanobacteriati</taxon>
        <taxon>Methanobacteriota</taxon>
        <taxon>Stenosarchaea group</taxon>
        <taxon>Methanomicrobia</taxon>
        <taxon>Methanosarcinales</taxon>
        <taxon>Methanosarcinaceae</taxon>
        <taxon>Methanosarcina</taxon>
    </lineage>
</organism>
<dbReference type="STRING" id="1434107.MSBR3_2106"/>
<dbReference type="GeneID" id="24789677"/>
<dbReference type="Pfam" id="PF00717">
    <property type="entry name" value="Peptidase_S24"/>
    <property type="match status" value="1"/>
</dbReference>
<evidence type="ECO:0000256" key="2">
    <source>
        <dbReference type="ARBA" id="ARBA00022670"/>
    </source>
</evidence>
<dbReference type="Proteomes" id="UP000033066">
    <property type="component" value="Chromosome"/>
</dbReference>
<protein>
    <submittedName>
        <fullName evidence="8">Signal peptidase I</fullName>
        <ecNumber evidence="8">3.4.21.89</ecNumber>
    </submittedName>
</protein>
<dbReference type="OrthoDB" id="4822at2157"/>
<sequence length="159" mass="17719">MKIIKFFIGLIFIVILVPIVATMVPTGPVKFMTVTGSSMEPTITSSDIIVVDTTKTQPVVGDIVSYYHTFEENQRFIVTHRIVGVEIGGYRTKGDAYTKADGYIVTPEDVIGVMYFKIPYLGELVHFAGTSKGLLLLVIFPALTLIVHELREIIRLIER</sequence>
<dbReference type="KEGG" id="mbak:MSBR3_2106"/>
<evidence type="ECO:0000256" key="5">
    <source>
        <dbReference type="ARBA" id="ARBA00023136"/>
    </source>
</evidence>
<proteinExistence type="predicted"/>
<dbReference type="AlphaFoldDB" id="A0A0E3WYN9"/>
<evidence type="ECO:0000313" key="8">
    <source>
        <dbReference type="EMBL" id="AKB82684.1"/>
    </source>
</evidence>
<evidence type="ECO:0000256" key="6">
    <source>
        <dbReference type="SAM" id="Phobius"/>
    </source>
</evidence>
<evidence type="ECO:0000256" key="3">
    <source>
        <dbReference type="ARBA" id="ARBA00022692"/>
    </source>
</evidence>
<feature type="domain" description="Peptidase S24/S26A/S26B/S26C" evidence="7">
    <location>
        <begin position="22"/>
        <end position="64"/>
    </location>
</feature>
<feature type="transmembrane region" description="Helical" evidence="6">
    <location>
        <begin position="124"/>
        <end position="147"/>
    </location>
</feature>
<evidence type="ECO:0000313" key="9">
    <source>
        <dbReference type="Proteomes" id="UP000033066"/>
    </source>
</evidence>
<dbReference type="GO" id="GO:0016020">
    <property type="term" value="C:membrane"/>
    <property type="evidence" value="ECO:0007669"/>
    <property type="project" value="UniProtKB-SubCell"/>
</dbReference>
<evidence type="ECO:0000259" key="7">
    <source>
        <dbReference type="Pfam" id="PF00717"/>
    </source>
</evidence>
<dbReference type="EC" id="3.4.21.89" evidence="8"/>
<keyword evidence="3 6" id="KW-0812">Transmembrane</keyword>
<dbReference type="SUPFAM" id="SSF51306">
    <property type="entry name" value="LexA/Signal peptidase"/>
    <property type="match status" value="1"/>
</dbReference>
<dbReference type="EMBL" id="CP009517">
    <property type="protein sequence ID" value="AKB82684.1"/>
    <property type="molecule type" value="Genomic_DNA"/>
</dbReference>
<name>A0A0E3WYN9_METBA</name>
<keyword evidence="2" id="KW-0645">Protease</keyword>